<reference evidence="2" key="1">
    <citation type="submission" date="2022-07" db="EMBL/GenBank/DDBJ databases">
        <title>Phylogenomic reconstructions and comparative analyses of Kickxellomycotina fungi.</title>
        <authorList>
            <person name="Reynolds N.K."/>
            <person name="Stajich J.E."/>
            <person name="Barry K."/>
            <person name="Grigoriev I.V."/>
            <person name="Crous P."/>
            <person name="Smith M.E."/>
        </authorList>
    </citation>
    <scope>NUCLEOTIDE SEQUENCE</scope>
    <source>
        <strain evidence="2">RSA 567</strain>
    </source>
</reference>
<proteinExistence type="predicted"/>
<dbReference type="OrthoDB" id="5593200at2759"/>
<evidence type="ECO:0000256" key="1">
    <source>
        <dbReference type="SAM" id="MobiDB-lite"/>
    </source>
</evidence>
<dbReference type="Pfam" id="PF06910">
    <property type="entry name" value="MEA1"/>
    <property type="match status" value="1"/>
</dbReference>
<accession>A0A9W8ECU5</accession>
<evidence type="ECO:0000313" key="3">
    <source>
        <dbReference type="Proteomes" id="UP001151582"/>
    </source>
</evidence>
<gene>
    <name evidence="2" type="ORF">H4R34_002511</name>
</gene>
<evidence type="ECO:0000313" key="2">
    <source>
        <dbReference type="EMBL" id="KAJ1980285.1"/>
    </source>
</evidence>
<feature type="region of interest" description="Disordered" evidence="1">
    <location>
        <begin position="1"/>
        <end position="65"/>
    </location>
</feature>
<name>A0A9W8ECU5_9FUNG</name>
<sequence length="147" mass="15810">MRHSIDPTDSLTLAVEPGSDALGSDGCDDAGYTLLDDYQSLSSSDDEESAEHDPPSTESASVQTIQMGVRRLNIPSKPEYELSSENAELIKSVMAKVTFSDKAIPDWARAIPEDQWLPQLKSINLAPLSAMTEPDTAPESPTATNTS</sequence>
<protein>
    <recommendedName>
        <fullName evidence="4">Male-enhanced antigen 1</fullName>
    </recommendedName>
</protein>
<feature type="region of interest" description="Disordered" evidence="1">
    <location>
        <begin position="128"/>
        <end position="147"/>
    </location>
</feature>
<dbReference type="EMBL" id="JANBQB010000176">
    <property type="protein sequence ID" value="KAJ1980285.1"/>
    <property type="molecule type" value="Genomic_DNA"/>
</dbReference>
<dbReference type="Proteomes" id="UP001151582">
    <property type="component" value="Unassembled WGS sequence"/>
</dbReference>
<feature type="compositionally biased region" description="Low complexity" evidence="1">
    <location>
        <begin position="34"/>
        <end position="43"/>
    </location>
</feature>
<comment type="caution">
    <text evidence="2">The sequence shown here is derived from an EMBL/GenBank/DDBJ whole genome shotgun (WGS) entry which is preliminary data.</text>
</comment>
<keyword evidence="3" id="KW-1185">Reference proteome</keyword>
<organism evidence="2 3">
    <name type="scientific">Dimargaris verticillata</name>
    <dbReference type="NCBI Taxonomy" id="2761393"/>
    <lineage>
        <taxon>Eukaryota</taxon>
        <taxon>Fungi</taxon>
        <taxon>Fungi incertae sedis</taxon>
        <taxon>Zoopagomycota</taxon>
        <taxon>Kickxellomycotina</taxon>
        <taxon>Dimargaritomycetes</taxon>
        <taxon>Dimargaritales</taxon>
        <taxon>Dimargaritaceae</taxon>
        <taxon>Dimargaris</taxon>
    </lineage>
</organism>
<feature type="compositionally biased region" description="Polar residues" evidence="1">
    <location>
        <begin position="56"/>
        <end position="65"/>
    </location>
</feature>
<dbReference type="AlphaFoldDB" id="A0A9W8ECU5"/>
<evidence type="ECO:0008006" key="4">
    <source>
        <dbReference type="Google" id="ProtNLM"/>
    </source>
</evidence>